<evidence type="ECO:0000313" key="3">
    <source>
        <dbReference type="EMBL" id="QIJ72479.1"/>
    </source>
</evidence>
<organism evidence="3 4">
    <name type="scientific">Thermosulfuriphilus ammonigenes</name>
    <dbReference type="NCBI Taxonomy" id="1936021"/>
    <lineage>
        <taxon>Bacteria</taxon>
        <taxon>Pseudomonadati</taxon>
        <taxon>Thermodesulfobacteriota</taxon>
        <taxon>Thermodesulfobacteria</taxon>
        <taxon>Thermodesulfobacteriales</taxon>
        <taxon>Thermodesulfobacteriaceae</taxon>
        <taxon>Thermosulfuriphilus</taxon>
    </lineage>
</organism>
<dbReference type="PANTHER" id="PTHR11807:SF27">
    <property type="entry name" value="TRNA-5-METHYLURIDINE(54) 2-SULFURTRANSFERASE"/>
    <property type="match status" value="1"/>
</dbReference>
<reference evidence="3 4" key="1">
    <citation type="submission" date="2020-02" db="EMBL/GenBank/DDBJ databases">
        <title>Genome analysis of Thermosulfuriphilus ammonigenes ST65T, an anaerobic thermophilic chemolithoautotrophic bacterium isolated from a deep-sea hydrothermal vent.</title>
        <authorList>
            <person name="Slobodkina G."/>
            <person name="Allioux M."/>
            <person name="Merkel A."/>
            <person name="Alain K."/>
            <person name="Jebbar M."/>
            <person name="Slobodkin A."/>
        </authorList>
    </citation>
    <scope>NUCLEOTIDE SEQUENCE [LARGE SCALE GENOMIC DNA]</scope>
    <source>
        <strain evidence="3 4">ST65</strain>
    </source>
</reference>
<dbReference type="GO" id="GO:0002144">
    <property type="term" value="C:cytosolic tRNA wobble base thiouridylase complex"/>
    <property type="evidence" value="ECO:0007669"/>
    <property type="project" value="TreeGrafter"/>
</dbReference>
<dbReference type="SUPFAM" id="SSF52402">
    <property type="entry name" value="Adenine nucleotide alpha hydrolases-like"/>
    <property type="match status" value="1"/>
</dbReference>
<keyword evidence="4" id="KW-1185">Reference proteome</keyword>
<dbReference type="Pfam" id="PF22082">
    <property type="entry name" value="TtuA_LIM_N"/>
    <property type="match status" value="1"/>
</dbReference>
<dbReference type="GO" id="GO:0016740">
    <property type="term" value="F:transferase activity"/>
    <property type="evidence" value="ECO:0007669"/>
    <property type="project" value="UniProtKB-KW"/>
</dbReference>
<dbReference type="PIRSF" id="PIRSF004976">
    <property type="entry name" value="ATPase_YdaO"/>
    <property type="match status" value="1"/>
</dbReference>
<name>A0A6G7PXR1_9BACT</name>
<dbReference type="PANTHER" id="PTHR11807">
    <property type="entry name" value="ATPASES OF THE PP SUPERFAMILY-RELATED"/>
    <property type="match status" value="1"/>
</dbReference>
<feature type="domain" description="2-thiouridine synthetase TtuA-like N-terminal LIM" evidence="2">
    <location>
        <begin position="9"/>
        <end position="34"/>
    </location>
</feature>
<protein>
    <submittedName>
        <fullName evidence="3">Adenine nucleotide alpha hydrolase family protein</fullName>
    </submittedName>
</protein>
<proteinExistence type="predicted"/>
<dbReference type="GO" id="GO:0000049">
    <property type="term" value="F:tRNA binding"/>
    <property type="evidence" value="ECO:0007669"/>
    <property type="project" value="TreeGrafter"/>
</dbReference>
<dbReference type="AlphaFoldDB" id="A0A6G7PXR1"/>
<dbReference type="KEGG" id="tav:G4V39_09445"/>
<evidence type="ECO:0000256" key="1">
    <source>
        <dbReference type="ARBA" id="ARBA00022679"/>
    </source>
</evidence>
<gene>
    <name evidence="3" type="ORF">G4V39_09445</name>
</gene>
<sequence length="308" mass="35533">MKKSQKTYRCKVCRQPTAIYLREHRLALCKDDYIAWFERQVARTIRQFKMFGPRDRILVGVSGGKDSLTVWLVLNRLGYQADGVFLDLGIPDFSELSYLKGRDFAAIHGLKFQRLFLKDLIGLVLPDLEKKTRKVCSLCGSIKRALFNKLAKEMGYQVVVTGHNLDDEASSLLSNVINWSLKYLARKYPVLPEGAGFVRKAKPLCRSSVREIRLYAELNDIDFLADPCPFSENATRLTYAEEMDRLEEVFPGTKRRFYLEYLRKAYPIFHRDVDHFMERPLVTCSRCQEPAVNDPCLICRLRAEAGLS</sequence>
<dbReference type="Gene3D" id="3.40.50.620">
    <property type="entry name" value="HUPs"/>
    <property type="match status" value="1"/>
</dbReference>
<dbReference type="InterPro" id="IPR014729">
    <property type="entry name" value="Rossmann-like_a/b/a_fold"/>
</dbReference>
<keyword evidence="3" id="KW-0378">Hydrolase</keyword>
<dbReference type="Proteomes" id="UP000502179">
    <property type="component" value="Chromosome"/>
</dbReference>
<dbReference type="GO" id="GO:0002143">
    <property type="term" value="P:tRNA wobble position uridine thiolation"/>
    <property type="evidence" value="ECO:0007669"/>
    <property type="project" value="TreeGrafter"/>
</dbReference>
<keyword evidence="1" id="KW-0808">Transferase</keyword>
<evidence type="ECO:0000313" key="4">
    <source>
        <dbReference type="Proteomes" id="UP000502179"/>
    </source>
</evidence>
<dbReference type="GO" id="GO:0016787">
    <property type="term" value="F:hydrolase activity"/>
    <property type="evidence" value="ECO:0007669"/>
    <property type="project" value="UniProtKB-KW"/>
</dbReference>
<dbReference type="InterPro" id="IPR035107">
    <property type="entry name" value="tRNA_thiolation_TtcA_Ctu1"/>
</dbReference>
<accession>A0A6G7PXR1</accession>
<evidence type="ECO:0000259" key="2">
    <source>
        <dbReference type="Pfam" id="PF22082"/>
    </source>
</evidence>
<dbReference type="RefSeq" id="WP_166032696.1">
    <property type="nucleotide sequence ID" value="NZ_CP048877.1"/>
</dbReference>
<dbReference type="EMBL" id="CP048877">
    <property type="protein sequence ID" value="QIJ72479.1"/>
    <property type="molecule type" value="Genomic_DNA"/>
</dbReference>
<dbReference type="InterPro" id="IPR054306">
    <property type="entry name" value="TtuA-like_LIM_N"/>
</dbReference>